<evidence type="ECO:0000313" key="2">
    <source>
        <dbReference type="Proteomes" id="UP001500630"/>
    </source>
</evidence>
<protein>
    <submittedName>
        <fullName evidence="1">Uncharacterized protein</fullName>
    </submittedName>
</protein>
<dbReference type="Proteomes" id="UP001500630">
    <property type="component" value="Unassembled WGS sequence"/>
</dbReference>
<comment type="caution">
    <text evidence="1">The sequence shown here is derived from an EMBL/GenBank/DDBJ whole genome shotgun (WGS) entry which is preliminary data.</text>
</comment>
<sequence>MSGEIQAAFPSSIVSGNRRNFRDQIQARAALLADGSYVLLPTDADARILALRFDELPAVRVEQTSASAIGHGDYLALRNRPHHEDLMGRADALLGADAESLRTTQSAWKELLWERTKAHPRGIRGISDVIRQRGASTANVGYWISDWCIRPRSKTDFAIVLRFLDFATDLDTTWKRLGRIDSAHRRAGQRYVDDIQRAATPDRMNRLMDIGWCAVTPAGVDSETLLVRVEHILPELLFVPVSALCRLRATEGCK</sequence>
<evidence type="ECO:0000313" key="1">
    <source>
        <dbReference type="EMBL" id="GAA3609194.1"/>
    </source>
</evidence>
<keyword evidence="2" id="KW-1185">Reference proteome</keyword>
<gene>
    <name evidence="1" type="ORF">GCM10022419_112710</name>
</gene>
<dbReference type="RefSeq" id="WP_345575386.1">
    <property type="nucleotide sequence ID" value="NZ_BAABDQ010000045.1"/>
</dbReference>
<accession>A0ABP6ZGP4</accession>
<proteinExistence type="predicted"/>
<dbReference type="EMBL" id="BAABDQ010000045">
    <property type="protein sequence ID" value="GAA3609194.1"/>
    <property type="molecule type" value="Genomic_DNA"/>
</dbReference>
<organism evidence="1 2">
    <name type="scientific">Nonomuraea rosea</name>
    <dbReference type="NCBI Taxonomy" id="638574"/>
    <lineage>
        <taxon>Bacteria</taxon>
        <taxon>Bacillati</taxon>
        <taxon>Actinomycetota</taxon>
        <taxon>Actinomycetes</taxon>
        <taxon>Streptosporangiales</taxon>
        <taxon>Streptosporangiaceae</taxon>
        <taxon>Nonomuraea</taxon>
    </lineage>
</organism>
<name>A0ABP6ZGP4_9ACTN</name>
<reference evidence="2" key="1">
    <citation type="journal article" date="2019" name="Int. J. Syst. Evol. Microbiol.">
        <title>The Global Catalogue of Microorganisms (GCM) 10K type strain sequencing project: providing services to taxonomists for standard genome sequencing and annotation.</title>
        <authorList>
            <consortium name="The Broad Institute Genomics Platform"/>
            <consortium name="The Broad Institute Genome Sequencing Center for Infectious Disease"/>
            <person name="Wu L."/>
            <person name="Ma J."/>
        </authorList>
    </citation>
    <scope>NUCLEOTIDE SEQUENCE [LARGE SCALE GENOMIC DNA]</scope>
    <source>
        <strain evidence="2">JCM 17326</strain>
    </source>
</reference>